<dbReference type="PRINTS" id="PR00455">
    <property type="entry name" value="HTHTETR"/>
</dbReference>
<name>A0A934R8U5_9BACT</name>
<evidence type="ECO:0000313" key="5">
    <source>
        <dbReference type="EMBL" id="MBK1817189.1"/>
    </source>
</evidence>
<dbReference type="GO" id="GO:0003700">
    <property type="term" value="F:DNA-binding transcription factor activity"/>
    <property type="evidence" value="ECO:0007669"/>
    <property type="project" value="TreeGrafter"/>
</dbReference>
<dbReference type="PANTHER" id="PTHR30055">
    <property type="entry name" value="HTH-TYPE TRANSCRIPTIONAL REGULATOR RUTR"/>
    <property type="match status" value="1"/>
</dbReference>
<feature type="DNA-binding region" description="H-T-H motif" evidence="2">
    <location>
        <begin position="32"/>
        <end position="51"/>
    </location>
</feature>
<dbReference type="InterPro" id="IPR009057">
    <property type="entry name" value="Homeodomain-like_sf"/>
</dbReference>
<feature type="domain" description="HTH tetR-type" evidence="4">
    <location>
        <begin position="9"/>
        <end position="69"/>
    </location>
</feature>
<proteinExistence type="predicted"/>
<dbReference type="Pfam" id="PF17939">
    <property type="entry name" value="TetR_C_30"/>
    <property type="match status" value="1"/>
</dbReference>
<protein>
    <submittedName>
        <fullName evidence="5">TetR family transcriptional regulator</fullName>
    </submittedName>
</protein>
<evidence type="ECO:0000256" key="2">
    <source>
        <dbReference type="PROSITE-ProRule" id="PRU00335"/>
    </source>
</evidence>
<dbReference type="SUPFAM" id="SSF46689">
    <property type="entry name" value="Homeodomain-like"/>
    <property type="match status" value="1"/>
</dbReference>
<keyword evidence="6" id="KW-1185">Reference proteome</keyword>
<dbReference type="InterPro" id="IPR001647">
    <property type="entry name" value="HTH_TetR"/>
</dbReference>
<gene>
    <name evidence="5" type="ORF">JIN84_16335</name>
</gene>
<dbReference type="PANTHER" id="PTHR30055:SF181">
    <property type="entry name" value="BLR6905 PROTEIN"/>
    <property type="match status" value="1"/>
</dbReference>
<dbReference type="RefSeq" id="WP_200352139.1">
    <property type="nucleotide sequence ID" value="NZ_JAENIK010000012.1"/>
</dbReference>
<accession>A0A934R8U5</accession>
<dbReference type="InterPro" id="IPR050109">
    <property type="entry name" value="HTH-type_TetR-like_transc_reg"/>
</dbReference>
<dbReference type="Gene3D" id="1.10.357.10">
    <property type="entry name" value="Tetracycline Repressor, domain 2"/>
    <property type="match status" value="1"/>
</dbReference>
<dbReference type="SUPFAM" id="SSF48498">
    <property type="entry name" value="Tetracyclin repressor-like, C-terminal domain"/>
    <property type="match status" value="1"/>
</dbReference>
<sequence length="253" mass="28287">MREMTIPESGSKRKLLDAAELLFAEKGFEAVSVRDITQYAKTNVAAVNYHFGSRDNLVALVMMRYMTPVTEERIERLNTLEKQWGKKAIPLEEIIDALVRPLVGQVKKSELAERLFYKLTGRICAEQGNGLPLQVEEQFRQSGERFSKAFAKALPTVPMEELAWRIHFVIGGMIHMLTHQEILSRVSGGVSGAPSMEVTLSRFIRFAAAGLREGTQKAGVTKGEPAEPVAESVPEIEEEIEEEVDDSQGMFNF</sequence>
<dbReference type="InterPro" id="IPR041586">
    <property type="entry name" value="PsrA_TetR_C"/>
</dbReference>
<dbReference type="EMBL" id="JAENIK010000012">
    <property type="protein sequence ID" value="MBK1817189.1"/>
    <property type="molecule type" value="Genomic_DNA"/>
</dbReference>
<dbReference type="Pfam" id="PF00440">
    <property type="entry name" value="TetR_N"/>
    <property type="match status" value="1"/>
</dbReference>
<evidence type="ECO:0000259" key="4">
    <source>
        <dbReference type="PROSITE" id="PS50977"/>
    </source>
</evidence>
<dbReference type="InterPro" id="IPR036271">
    <property type="entry name" value="Tet_transcr_reg_TetR-rel_C_sf"/>
</dbReference>
<dbReference type="GO" id="GO:0000976">
    <property type="term" value="F:transcription cis-regulatory region binding"/>
    <property type="evidence" value="ECO:0007669"/>
    <property type="project" value="TreeGrafter"/>
</dbReference>
<reference evidence="5" key="1">
    <citation type="submission" date="2021-01" db="EMBL/GenBank/DDBJ databases">
        <title>Modified the classification status of verrucomicrobia.</title>
        <authorList>
            <person name="Feng X."/>
        </authorList>
    </citation>
    <scope>NUCLEOTIDE SEQUENCE</scope>
    <source>
        <strain evidence="5">JCM 18052</strain>
    </source>
</reference>
<evidence type="ECO:0000256" key="1">
    <source>
        <dbReference type="ARBA" id="ARBA00023125"/>
    </source>
</evidence>
<keyword evidence="1 2" id="KW-0238">DNA-binding</keyword>
<dbReference type="AlphaFoldDB" id="A0A934R8U5"/>
<dbReference type="PROSITE" id="PS50977">
    <property type="entry name" value="HTH_TETR_2"/>
    <property type="match status" value="1"/>
</dbReference>
<dbReference type="Proteomes" id="UP000600139">
    <property type="component" value="Unassembled WGS sequence"/>
</dbReference>
<evidence type="ECO:0000256" key="3">
    <source>
        <dbReference type="SAM" id="MobiDB-lite"/>
    </source>
</evidence>
<organism evidence="5 6">
    <name type="scientific">Luteolibacter yonseiensis</name>
    <dbReference type="NCBI Taxonomy" id="1144680"/>
    <lineage>
        <taxon>Bacteria</taxon>
        <taxon>Pseudomonadati</taxon>
        <taxon>Verrucomicrobiota</taxon>
        <taxon>Verrucomicrobiia</taxon>
        <taxon>Verrucomicrobiales</taxon>
        <taxon>Verrucomicrobiaceae</taxon>
        <taxon>Luteolibacter</taxon>
    </lineage>
</organism>
<evidence type="ECO:0000313" key="6">
    <source>
        <dbReference type="Proteomes" id="UP000600139"/>
    </source>
</evidence>
<feature type="region of interest" description="Disordered" evidence="3">
    <location>
        <begin position="215"/>
        <end position="236"/>
    </location>
</feature>
<comment type="caution">
    <text evidence="5">The sequence shown here is derived from an EMBL/GenBank/DDBJ whole genome shotgun (WGS) entry which is preliminary data.</text>
</comment>